<gene>
    <name evidence="1" type="ORF">KIW84_054809</name>
</gene>
<sequence length="141" mass="15110">MSATAAGNSAAASARTGKGIFPIGGEVEAGVDVEGKPNNKIPGFLPHSELSESPAFNYHTARAVTILLVRCCATAVDGECEQDILIRFQTHWSDIFPSNFKPVASDKSVIDTVNDCVAELSNDIDEYHNEKIDLVAKKMNS</sequence>
<dbReference type="AlphaFoldDB" id="A0A9D4WWN4"/>
<dbReference type="Gramene" id="Psat05G0480900-T1">
    <property type="protein sequence ID" value="KAI5409142.1"/>
    <property type="gene ID" value="KIW84_054809"/>
</dbReference>
<evidence type="ECO:0000313" key="1">
    <source>
        <dbReference type="EMBL" id="KAI5409142.1"/>
    </source>
</evidence>
<protein>
    <submittedName>
        <fullName evidence="1">Uncharacterized protein</fullName>
    </submittedName>
</protein>
<dbReference type="Proteomes" id="UP001058974">
    <property type="component" value="Chromosome 5"/>
</dbReference>
<dbReference type="Gramene" id="Psat5g171320.1">
    <property type="protein sequence ID" value="Psat5g171320.1.cds"/>
    <property type="gene ID" value="Psat5g171320"/>
</dbReference>
<keyword evidence="2" id="KW-1185">Reference proteome</keyword>
<evidence type="ECO:0000313" key="2">
    <source>
        <dbReference type="Proteomes" id="UP001058974"/>
    </source>
</evidence>
<dbReference type="EMBL" id="JAMSHJ010000005">
    <property type="protein sequence ID" value="KAI5409142.1"/>
    <property type="molecule type" value="Genomic_DNA"/>
</dbReference>
<comment type="caution">
    <text evidence="1">The sequence shown here is derived from an EMBL/GenBank/DDBJ whole genome shotgun (WGS) entry which is preliminary data.</text>
</comment>
<proteinExistence type="predicted"/>
<name>A0A9D4WWN4_PEA</name>
<accession>A0A9D4WWN4</accession>
<organism evidence="1 2">
    <name type="scientific">Pisum sativum</name>
    <name type="common">Garden pea</name>
    <name type="synonym">Lathyrus oleraceus</name>
    <dbReference type="NCBI Taxonomy" id="3888"/>
    <lineage>
        <taxon>Eukaryota</taxon>
        <taxon>Viridiplantae</taxon>
        <taxon>Streptophyta</taxon>
        <taxon>Embryophyta</taxon>
        <taxon>Tracheophyta</taxon>
        <taxon>Spermatophyta</taxon>
        <taxon>Magnoliopsida</taxon>
        <taxon>eudicotyledons</taxon>
        <taxon>Gunneridae</taxon>
        <taxon>Pentapetalae</taxon>
        <taxon>rosids</taxon>
        <taxon>fabids</taxon>
        <taxon>Fabales</taxon>
        <taxon>Fabaceae</taxon>
        <taxon>Papilionoideae</taxon>
        <taxon>50 kb inversion clade</taxon>
        <taxon>NPAAA clade</taxon>
        <taxon>Hologalegina</taxon>
        <taxon>IRL clade</taxon>
        <taxon>Fabeae</taxon>
        <taxon>Lathyrus</taxon>
    </lineage>
</organism>
<reference evidence="1 2" key="1">
    <citation type="journal article" date="2022" name="Nat. Genet.">
        <title>Improved pea reference genome and pan-genome highlight genomic features and evolutionary characteristics.</title>
        <authorList>
            <person name="Yang T."/>
            <person name="Liu R."/>
            <person name="Luo Y."/>
            <person name="Hu S."/>
            <person name="Wang D."/>
            <person name="Wang C."/>
            <person name="Pandey M.K."/>
            <person name="Ge S."/>
            <person name="Xu Q."/>
            <person name="Li N."/>
            <person name="Li G."/>
            <person name="Huang Y."/>
            <person name="Saxena R.K."/>
            <person name="Ji Y."/>
            <person name="Li M."/>
            <person name="Yan X."/>
            <person name="He Y."/>
            <person name="Liu Y."/>
            <person name="Wang X."/>
            <person name="Xiang C."/>
            <person name="Varshney R.K."/>
            <person name="Ding H."/>
            <person name="Gao S."/>
            <person name="Zong X."/>
        </authorList>
    </citation>
    <scope>NUCLEOTIDE SEQUENCE [LARGE SCALE GENOMIC DNA]</scope>
    <source>
        <strain evidence="1 2">cv. Zhongwan 6</strain>
    </source>
</reference>